<proteinExistence type="predicted"/>
<dbReference type="AlphaFoldDB" id="A0A2T4IFL5"/>
<evidence type="ECO:0000313" key="7">
    <source>
        <dbReference type="Proteomes" id="UP000241193"/>
    </source>
</evidence>
<accession>A0A2T4IFL5</accession>
<keyword evidence="4 5" id="KW-0472">Membrane</keyword>
<evidence type="ECO:0000313" key="6">
    <source>
        <dbReference type="EMBL" id="PTD96561.1"/>
    </source>
</evidence>
<evidence type="ECO:0000256" key="1">
    <source>
        <dbReference type="ARBA" id="ARBA00004141"/>
    </source>
</evidence>
<reference evidence="6 7" key="2">
    <citation type="submission" date="2018-04" db="EMBL/GenBank/DDBJ databases">
        <title>Thauera lacus sp. nov., isolated from an saline lake in Inner Mongolia, China.</title>
        <authorList>
            <person name="Liang Q.-Y."/>
        </authorList>
    </citation>
    <scope>NUCLEOTIDE SEQUENCE [LARGE SCALE GENOMIC DNA]</scope>
    <source>
        <strain evidence="6 7">D20</strain>
    </source>
</reference>
<evidence type="ECO:0000256" key="4">
    <source>
        <dbReference type="ARBA" id="ARBA00023136"/>
    </source>
</evidence>
<reference evidence="6 7" key="1">
    <citation type="submission" date="2018-03" db="EMBL/GenBank/DDBJ databases">
        <authorList>
            <person name="Keele B.F."/>
        </authorList>
    </citation>
    <scope>NUCLEOTIDE SEQUENCE [LARGE SCALE GENOMIC DNA]</scope>
    <source>
        <strain evidence="6 7">D20</strain>
    </source>
</reference>
<dbReference type="EMBL" id="PZKC01000006">
    <property type="protein sequence ID" value="PTD96561.1"/>
    <property type="molecule type" value="Genomic_DNA"/>
</dbReference>
<keyword evidence="7" id="KW-1185">Reference proteome</keyword>
<organism evidence="6 7">
    <name type="scientific">Pseudothauera lacus</name>
    <dbReference type="NCBI Taxonomy" id="2136175"/>
    <lineage>
        <taxon>Bacteria</taxon>
        <taxon>Pseudomonadati</taxon>
        <taxon>Pseudomonadota</taxon>
        <taxon>Betaproteobacteria</taxon>
        <taxon>Rhodocyclales</taxon>
        <taxon>Zoogloeaceae</taxon>
        <taxon>Pseudothauera</taxon>
    </lineage>
</organism>
<feature type="transmembrane region" description="Helical" evidence="5">
    <location>
        <begin position="20"/>
        <end position="47"/>
    </location>
</feature>
<keyword evidence="3 5" id="KW-1133">Transmembrane helix</keyword>
<name>A0A2T4IFL5_9RHOO</name>
<dbReference type="RefSeq" id="WP_107493495.1">
    <property type="nucleotide sequence ID" value="NZ_PZKC01000006.1"/>
</dbReference>
<evidence type="ECO:0000256" key="3">
    <source>
        <dbReference type="ARBA" id="ARBA00022989"/>
    </source>
</evidence>
<feature type="transmembrane region" description="Helical" evidence="5">
    <location>
        <begin position="93"/>
        <end position="115"/>
    </location>
</feature>
<dbReference type="OrthoDB" id="8778085at2"/>
<dbReference type="Pfam" id="PF09685">
    <property type="entry name" value="MamF_MmsF"/>
    <property type="match status" value="1"/>
</dbReference>
<protein>
    <recommendedName>
        <fullName evidence="8">DUF4870 domain-containing protein</fullName>
    </recommendedName>
</protein>
<evidence type="ECO:0008006" key="8">
    <source>
        <dbReference type="Google" id="ProtNLM"/>
    </source>
</evidence>
<keyword evidence="2 5" id="KW-0812">Transmembrane</keyword>
<dbReference type="Proteomes" id="UP000241193">
    <property type="component" value="Unassembled WGS sequence"/>
</dbReference>
<evidence type="ECO:0000256" key="2">
    <source>
        <dbReference type="ARBA" id="ARBA00022692"/>
    </source>
</evidence>
<comment type="subcellular location">
    <subcellularLocation>
        <location evidence="1">Membrane</location>
        <topology evidence="1">Multi-pass membrane protein</topology>
    </subcellularLocation>
</comment>
<dbReference type="InterPro" id="IPR019109">
    <property type="entry name" value="MamF_MmsF"/>
</dbReference>
<gene>
    <name evidence="6" type="ORF">C8261_08675</name>
</gene>
<comment type="caution">
    <text evidence="6">The sequence shown here is derived from an EMBL/GenBank/DDBJ whole genome shotgun (WGS) entry which is preliminary data.</text>
</comment>
<feature type="transmembrane region" description="Helical" evidence="5">
    <location>
        <begin position="68"/>
        <end position="87"/>
    </location>
</feature>
<evidence type="ECO:0000256" key="5">
    <source>
        <dbReference type="SAM" id="Phobius"/>
    </source>
</evidence>
<sequence>MTHTDPDLLKENMPGPPLAILAEALFLINLMLLPVIGFVMLMLLWLVHRRHPSPLVRNHLQQTVAVSIKGGFILVGLSVAIFLLGGFDNPWSWVIGVLYFVCLHAALIIFGVMGLNAAILRHPYRYPVLGPRLPD</sequence>